<name>A0ABQ0ABC2_9GAMM</name>
<keyword evidence="2" id="KW-1185">Reference proteome</keyword>
<sequence length="213" mass="24660">MFEEKIALIRSVIDRESSCTDSDLLLEQWVADNRANLHRLIHIPEEKTNQALKQFVVRYVALIPECLEAFYDISKRINITDYSLMFLTIAADFILSEKQCPSNGKGIVRLIDEAYLAHRVFEELNDRFNHAVGRPLLPVDTFQANLIMHDLLGDQYANELDTAVLYAMEVNYEAEKRALSKLQPVPVEQLVTAIEMWPKLGEELFIHIKFMYE</sequence>
<reference evidence="1 2" key="1">
    <citation type="submission" date="2024-04" db="EMBL/GenBank/DDBJ databases">
        <title>Draft genome sequence of Sessilibacter corallicola NBRC 116591.</title>
        <authorList>
            <person name="Miyakawa T."/>
            <person name="Kusuya Y."/>
            <person name="Miura T."/>
        </authorList>
    </citation>
    <scope>NUCLEOTIDE SEQUENCE [LARGE SCALE GENOMIC DNA]</scope>
    <source>
        <strain evidence="1 2">KU-00831-HH</strain>
    </source>
</reference>
<organism evidence="1 2">
    <name type="scientific">Sessilibacter corallicola</name>
    <dbReference type="NCBI Taxonomy" id="2904075"/>
    <lineage>
        <taxon>Bacteria</taxon>
        <taxon>Pseudomonadati</taxon>
        <taxon>Pseudomonadota</taxon>
        <taxon>Gammaproteobacteria</taxon>
        <taxon>Cellvibrionales</taxon>
        <taxon>Cellvibrionaceae</taxon>
        <taxon>Sessilibacter</taxon>
    </lineage>
</organism>
<dbReference type="RefSeq" id="WP_233088127.1">
    <property type="nucleotide sequence ID" value="NZ_BAABWN010000009.1"/>
</dbReference>
<dbReference type="Proteomes" id="UP001465153">
    <property type="component" value="Unassembled WGS sequence"/>
</dbReference>
<accession>A0ABQ0ABC2</accession>
<proteinExistence type="predicted"/>
<comment type="caution">
    <text evidence="1">The sequence shown here is derived from an EMBL/GenBank/DDBJ whole genome shotgun (WGS) entry which is preliminary data.</text>
</comment>
<protein>
    <recommendedName>
        <fullName evidence="3">Terpenoid synthase</fullName>
    </recommendedName>
</protein>
<evidence type="ECO:0000313" key="2">
    <source>
        <dbReference type="Proteomes" id="UP001465153"/>
    </source>
</evidence>
<dbReference type="EMBL" id="BAABWN010000009">
    <property type="protein sequence ID" value="GAA6168942.1"/>
    <property type="molecule type" value="Genomic_DNA"/>
</dbReference>
<evidence type="ECO:0000313" key="1">
    <source>
        <dbReference type="EMBL" id="GAA6168942.1"/>
    </source>
</evidence>
<evidence type="ECO:0008006" key="3">
    <source>
        <dbReference type="Google" id="ProtNLM"/>
    </source>
</evidence>
<gene>
    <name evidence="1" type="ORF">NBRC116591_27530</name>
</gene>